<evidence type="ECO:0000313" key="1">
    <source>
        <dbReference type="EMBL" id="KZT50076.1"/>
    </source>
</evidence>
<dbReference type="STRING" id="1353952.A0A165C105"/>
<gene>
    <name evidence="1" type="ORF">CALCODRAFT_559254</name>
</gene>
<protein>
    <submittedName>
        <fullName evidence="1">Uncharacterized protein</fullName>
    </submittedName>
</protein>
<dbReference type="InParanoid" id="A0A165C105"/>
<evidence type="ECO:0000313" key="2">
    <source>
        <dbReference type="Proteomes" id="UP000076842"/>
    </source>
</evidence>
<keyword evidence="2" id="KW-1185">Reference proteome</keyword>
<name>A0A165C105_9BASI</name>
<accession>A0A165C105</accession>
<reference evidence="1 2" key="1">
    <citation type="journal article" date="2016" name="Mol. Biol. Evol.">
        <title>Comparative Genomics of Early-Diverging Mushroom-Forming Fungi Provides Insights into the Origins of Lignocellulose Decay Capabilities.</title>
        <authorList>
            <person name="Nagy L.G."/>
            <person name="Riley R."/>
            <person name="Tritt A."/>
            <person name="Adam C."/>
            <person name="Daum C."/>
            <person name="Floudas D."/>
            <person name="Sun H."/>
            <person name="Yadav J.S."/>
            <person name="Pangilinan J."/>
            <person name="Larsson K.H."/>
            <person name="Matsuura K."/>
            <person name="Barry K."/>
            <person name="Labutti K."/>
            <person name="Kuo R."/>
            <person name="Ohm R.A."/>
            <person name="Bhattacharya S.S."/>
            <person name="Shirouzu T."/>
            <person name="Yoshinaga Y."/>
            <person name="Martin F.M."/>
            <person name="Grigoriev I.V."/>
            <person name="Hibbett D.S."/>
        </authorList>
    </citation>
    <scope>NUCLEOTIDE SEQUENCE [LARGE SCALE GENOMIC DNA]</scope>
    <source>
        <strain evidence="1 2">HHB12733</strain>
    </source>
</reference>
<dbReference type="Proteomes" id="UP000076842">
    <property type="component" value="Unassembled WGS sequence"/>
</dbReference>
<proteinExistence type="predicted"/>
<sequence>MAQWFKLWGTHAAHAVGVPMDEDRMLPQVTGSTLGAELSSPFMTHFLAAVGFPELTKGLDIAVLCELVGRPRKEDAELARLGPLFETEFLRVAQDIRLAEHTDRPILVQLGSDGESIERGKYFRAPQTLGTIARYSRWMCGVVVLLIRSERWVEGAKPYTIAMSIPAQRALSRLRHALVGKAGELQPSDGLWTLIRSLLMTLLTDDTVGVRLEDMSAAQHYVMLSHLKPNGQWDEVRTMPPKLAGLTWGFRAVAFDDMSERRDGKSRVRLFGPLQPFLRAGRSTMFGAIRELQACASSFTLAADKKADFEWLSADTLSWNGLVLSLGNVRQVVADLLTRGRNLIVHDLLGGVRPETMGFQPSLDGAVEDSTSSQLGYSFLSDRRNRFPSYHHTVIQHLLTSPTLGGRFHSSVGGELVLDPSACSRFLSTADRLTEILYVVHHIANGQPARGSEEGTYLYANGMLQRRHLRLRQTAEGPTLVIRAEYHKGRHVQQIDKVSAMGPTRLRALPLLLVQRIAHDMDMVHPSLSCCILSPPTSSRYR</sequence>
<organism evidence="1 2">
    <name type="scientific">Calocera cornea HHB12733</name>
    <dbReference type="NCBI Taxonomy" id="1353952"/>
    <lineage>
        <taxon>Eukaryota</taxon>
        <taxon>Fungi</taxon>
        <taxon>Dikarya</taxon>
        <taxon>Basidiomycota</taxon>
        <taxon>Agaricomycotina</taxon>
        <taxon>Dacrymycetes</taxon>
        <taxon>Dacrymycetales</taxon>
        <taxon>Dacrymycetaceae</taxon>
        <taxon>Calocera</taxon>
    </lineage>
</organism>
<dbReference type="EMBL" id="KV424244">
    <property type="protein sequence ID" value="KZT50076.1"/>
    <property type="molecule type" value="Genomic_DNA"/>
</dbReference>
<dbReference type="AlphaFoldDB" id="A0A165C105"/>
<dbReference type="OrthoDB" id="3202072at2759"/>